<dbReference type="EMBL" id="GBRH01199770">
    <property type="protein sequence ID" value="JAD98125.1"/>
    <property type="molecule type" value="Transcribed_RNA"/>
</dbReference>
<accession>A0A0A9EJY0</accession>
<dbReference type="AlphaFoldDB" id="A0A0A9EJY0"/>
<sequence>MPHLELLTNRYEILVPSANYGGNFTDLLLSVSFGIQSGFVTL</sequence>
<protein>
    <submittedName>
        <fullName evidence="1">Uncharacterized protein</fullName>
    </submittedName>
</protein>
<proteinExistence type="predicted"/>
<reference evidence="1" key="1">
    <citation type="submission" date="2014-09" db="EMBL/GenBank/DDBJ databases">
        <authorList>
            <person name="Magalhaes I.L.F."/>
            <person name="Oliveira U."/>
            <person name="Santos F.R."/>
            <person name="Vidigal T.H.D.A."/>
            <person name="Brescovit A.D."/>
            <person name="Santos A.J."/>
        </authorList>
    </citation>
    <scope>NUCLEOTIDE SEQUENCE</scope>
    <source>
        <tissue evidence="1">Shoot tissue taken approximately 20 cm above the soil surface</tissue>
    </source>
</reference>
<reference evidence="1" key="2">
    <citation type="journal article" date="2015" name="Data Brief">
        <title>Shoot transcriptome of the giant reed, Arundo donax.</title>
        <authorList>
            <person name="Barrero R.A."/>
            <person name="Guerrero F.D."/>
            <person name="Moolhuijzen P."/>
            <person name="Goolsby J.A."/>
            <person name="Tidwell J."/>
            <person name="Bellgard S.E."/>
            <person name="Bellgard M.I."/>
        </authorList>
    </citation>
    <scope>NUCLEOTIDE SEQUENCE</scope>
    <source>
        <tissue evidence="1">Shoot tissue taken approximately 20 cm above the soil surface</tissue>
    </source>
</reference>
<evidence type="ECO:0000313" key="1">
    <source>
        <dbReference type="EMBL" id="JAD98125.1"/>
    </source>
</evidence>
<organism evidence="1">
    <name type="scientific">Arundo donax</name>
    <name type="common">Giant reed</name>
    <name type="synonym">Donax arundinaceus</name>
    <dbReference type="NCBI Taxonomy" id="35708"/>
    <lineage>
        <taxon>Eukaryota</taxon>
        <taxon>Viridiplantae</taxon>
        <taxon>Streptophyta</taxon>
        <taxon>Embryophyta</taxon>
        <taxon>Tracheophyta</taxon>
        <taxon>Spermatophyta</taxon>
        <taxon>Magnoliopsida</taxon>
        <taxon>Liliopsida</taxon>
        <taxon>Poales</taxon>
        <taxon>Poaceae</taxon>
        <taxon>PACMAD clade</taxon>
        <taxon>Arundinoideae</taxon>
        <taxon>Arundineae</taxon>
        <taxon>Arundo</taxon>
    </lineage>
</organism>
<name>A0A0A9EJY0_ARUDO</name>